<dbReference type="KEGG" id="mspg:F6B93_08720"/>
<evidence type="ECO:0000259" key="4">
    <source>
        <dbReference type="Pfam" id="PF17853"/>
    </source>
</evidence>
<sequence length="415" mass="46529">MVSREPSPRVRELIREAARIALEPSHEWLEEYDQATLAATPPIPERAELAKVISRANRANLHHFALSHLRNPGEPVAPNLGIQPLRMARELMRLGLERLTIDIYRIGQNVAWQRWTEIAFSLTTDPDELHGLLDVPFRSVSTFIDATLAGITAQMELEHDELTRNIAAERRQIADLILDRAPLDREHAQARLDYPLDRSHVAAILWSDQHDADHRYLDDAAAAFGHALGCPRPLTVIAGVDTRWVWVNDAAALDSDQIHEALADTPHVRVAIGAPAPGIEGFRRSHLDAHATRQMLIRLRSPHRVASFPDVEMVALLTENFDGANDFIKNTLGDFEAASPELHLAMRTFIKRNCNVSRAAHQLHMHRNSLVHRLETAQRLLPRSLDDNALEVAVALNALQWRGASNNDPPPPFAE</sequence>
<evidence type="ECO:0000256" key="2">
    <source>
        <dbReference type="SAM" id="Coils"/>
    </source>
</evidence>
<dbReference type="PANTHER" id="PTHR33744">
    <property type="entry name" value="CARBOHYDRATE DIACID REGULATOR"/>
    <property type="match status" value="1"/>
</dbReference>
<evidence type="ECO:0000313" key="5">
    <source>
        <dbReference type="EMBL" id="QUR67169.1"/>
    </source>
</evidence>
<dbReference type="Pfam" id="PF17853">
    <property type="entry name" value="GGDEF_2"/>
    <property type="match status" value="1"/>
</dbReference>
<reference evidence="5" key="1">
    <citation type="submission" date="2019-12" db="EMBL/GenBank/DDBJ databases">
        <title>Mycobacterium spongiae sp. nov.</title>
        <authorList>
            <person name="Stinear T."/>
        </authorList>
    </citation>
    <scope>NUCLEOTIDE SEQUENCE</scope>
    <source>
        <strain evidence="5">FSD4b-SM</strain>
    </source>
</reference>
<dbReference type="Proteomes" id="UP000682202">
    <property type="component" value="Chromosome"/>
</dbReference>
<evidence type="ECO:0000259" key="3">
    <source>
        <dbReference type="Pfam" id="PF13556"/>
    </source>
</evidence>
<evidence type="ECO:0000256" key="1">
    <source>
        <dbReference type="ARBA" id="ARBA00006754"/>
    </source>
</evidence>
<dbReference type="InterPro" id="IPR042070">
    <property type="entry name" value="PucR_C-HTH_sf"/>
</dbReference>
<comment type="similarity">
    <text evidence="1">Belongs to the CdaR family.</text>
</comment>
<dbReference type="Gene3D" id="1.10.10.2840">
    <property type="entry name" value="PucR C-terminal helix-turn-helix domain"/>
    <property type="match status" value="1"/>
</dbReference>
<dbReference type="InterPro" id="IPR051448">
    <property type="entry name" value="CdaR-like_regulators"/>
</dbReference>
<accession>A0A975PWW0</accession>
<evidence type="ECO:0000313" key="6">
    <source>
        <dbReference type="Proteomes" id="UP000682202"/>
    </source>
</evidence>
<name>A0A975PWW0_9MYCO</name>
<dbReference type="InterPro" id="IPR025736">
    <property type="entry name" value="PucR_C-HTH_dom"/>
</dbReference>
<dbReference type="EMBL" id="CP046600">
    <property type="protein sequence ID" value="QUR67169.1"/>
    <property type="molecule type" value="Genomic_DNA"/>
</dbReference>
<protein>
    <submittedName>
        <fullName evidence="5">PucR family transcriptional regulator</fullName>
    </submittedName>
</protein>
<dbReference type="RefSeq" id="WP_211698738.1">
    <property type="nucleotide sequence ID" value="NZ_CP046600.1"/>
</dbReference>
<proteinExistence type="inferred from homology"/>
<dbReference type="Pfam" id="PF13556">
    <property type="entry name" value="HTH_30"/>
    <property type="match status" value="1"/>
</dbReference>
<organism evidence="5 6">
    <name type="scientific">Mycobacterium spongiae</name>
    <dbReference type="NCBI Taxonomy" id="886343"/>
    <lineage>
        <taxon>Bacteria</taxon>
        <taxon>Bacillati</taxon>
        <taxon>Actinomycetota</taxon>
        <taxon>Actinomycetes</taxon>
        <taxon>Mycobacteriales</taxon>
        <taxon>Mycobacteriaceae</taxon>
        <taxon>Mycobacterium</taxon>
    </lineage>
</organism>
<feature type="coiled-coil region" evidence="2">
    <location>
        <begin position="152"/>
        <end position="179"/>
    </location>
</feature>
<keyword evidence="2" id="KW-0175">Coiled coil</keyword>
<feature type="domain" description="CdaR GGDEF-like" evidence="4">
    <location>
        <begin position="187"/>
        <end position="294"/>
    </location>
</feature>
<dbReference type="AlphaFoldDB" id="A0A975PWW0"/>
<gene>
    <name evidence="5" type="ORF">F6B93_08720</name>
</gene>
<dbReference type="PANTHER" id="PTHR33744:SF1">
    <property type="entry name" value="DNA-BINDING TRANSCRIPTIONAL ACTIVATOR ADER"/>
    <property type="match status" value="1"/>
</dbReference>
<feature type="domain" description="PucR C-terminal helix-turn-helix" evidence="3">
    <location>
        <begin position="346"/>
        <end position="397"/>
    </location>
</feature>
<dbReference type="InterPro" id="IPR041522">
    <property type="entry name" value="CdaR_GGDEF"/>
</dbReference>
<keyword evidence="6" id="KW-1185">Reference proteome</keyword>